<dbReference type="Gene3D" id="1.20.1000.10">
    <property type="entry name" value="Guanylate-binding protein, C-terminal domain"/>
    <property type="match status" value="1"/>
</dbReference>
<dbReference type="InterPro" id="IPR003191">
    <property type="entry name" value="Guanylate-bd/ATL_C"/>
</dbReference>
<dbReference type="Pfam" id="PF02841">
    <property type="entry name" value="GBP_C"/>
    <property type="match status" value="1"/>
</dbReference>
<accession>A0A8T3CVS2</accession>
<comment type="caution">
    <text evidence="7">The sequence shown here is derived from an EMBL/GenBank/DDBJ whole genome shotgun (WGS) entry which is preliminary data.</text>
</comment>
<evidence type="ECO:0000256" key="1">
    <source>
        <dbReference type="ARBA" id="ARBA00022741"/>
    </source>
</evidence>
<feature type="domain" description="GB1/RHD3-type G" evidence="6">
    <location>
        <begin position="1"/>
        <end position="145"/>
    </location>
</feature>
<evidence type="ECO:0000313" key="8">
    <source>
        <dbReference type="Proteomes" id="UP000829720"/>
    </source>
</evidence>
<dbReference type="PANTHER" id="PTHR10751">
    <property type="entry name" value="GUANYLATE BINDING PROTEIN"/>
    <property type="match status" value="1"/>
</dbReference>
<keyword evidence="2" id="KW-0378">Hydrolase</keyword>
<dbReference type="InterPro" id="IPR015894">
    <property type="entry name" value="Guanylate-bd_N"/>
</dbReference>
<dbReference type="GO" id="GO:0003924">
    <property type="term" value="F:GTPase activity"/>
    <property type="evidence" value="ECO:0007669"/>
    <property type="project" value="InterPro"/>
</dbReference>
<keyword evidence="8" id="KW-1185">Reference proteome</keyword>
<gene>
    <name evidence="7" type="ORF">AGOR_G00189640</name>
</gene>
<evidence type="ECO:0000256" key="4">
    <source>
        <dbReference type="PROSITE-ProRule" id="PRU01052"/>
    </source>
</evidence>
<feature type="region of interest" description="Disordered" evidence="5">
    <location>
        <begin position="386"/>
        <end position="420"/>
    </location>
</feature>
<evidence type="ECO:0000256" key="3">
    <source>
        <dbReference type="ARBA" id="ARBA00023134"/>
    </source>
</evidence>
<dbReference type="Proteomes" id="UP000829720">
    <property type="component" value="Unassembled WGS sequence"/>
</dbReference>
<dbReference type="OrthoDB" id="2135133at2759"/>
<sequence>MGTINSQATVCNSYVTELTDHIKVKSGSEGQDETSSKYARFFPSFVWVVRDFTLDLVSNGRKITADEYLENSIKLKPGNSKHIAASNDASECIKKFFPKRKCFVMYRPVSQNDLRILDQLRDTDLDPGFIQQATEFCKYIFDNSEKKTISEGTPVTGKVLGKLAGTYVDAIRSGTIPCLENAVLAVSQVENAAAVEQSFALYRQLLGERAVLSVETGAITKQKLSAFHRACLEEALQHFKAHSFNDKEDKFQKDLKERIMKEYDGKCSENAALSFCSTLLQRLWDSLDHASYMRSGGYPSYRIQVDHIIQKYRATPGKGSKAEQVLDAFMKVKEVQIKEVEMTDRVMTLLENRLREEKARAQMERYRAEREEAERERQAMFKRLEEQERAHKEREKEMMERMEREQREAEEEQERALEEQRARFQERHEAWERLRERGIVGGVVGVNPFFPLAGIRRENENECVIS</sequence>
<dbReference type="SUPFAM" id="SSF52540">
    <property type="entry name" value="P-loop containing nucleoside triphosphate hydrolases"/>
    <property type="match status" value="1"/>
</dbReference>
<dbReference type="Gene3D" id="3.40.50.300">
    <property type="entry name" value="P-loop containing nucleotide triphosphate hydrolases"/>
    <property type="match status" value="1"/>
</dbReference>
<protein>
    <recommendedName>
        <fullName evidence="6">GB1/RHD3-type G domain-containing protein</fullName>
    </recommendedName>
</protein>
<dbReference type="InterPro" id="IPR036543">
    <property type="entry name" value="Guanylate-bd_C_sf"/>
</dbReference>
<evidence type="ECO:0000256" key="2">
    <source>
        <dbReference type="ARBA" id="ARBA00022801"/>
    </source>
</evidence>
<evidence type="ECO:0000259" key="6">
    <source>
        <dbReference type="PROSITE" id="PS51715"/>
    </source>
</evidence>
<dbReference type="SUPFAM" id="SSF48340">
    <property type="entry name" value="Interferon-induced guanylate-binding protein 1 (GBP1), C-terminal domain"/>
    <property type="match status" value="1"/>
</dbReference>
<comment type="similarity">
    <text evidence="4">Belongs to the TRAFAC class dynamin-like GTPase superfamily. GB1/RHD3 GTPase family.</text>
</comment>
<reference evidence="7" key="1">
    <citation type="submission" date="2021-01" db="EMBL/GenBank/DDBJ databases">
        <authorList>
            <person name="Zahm M."/>
            <person name="Roques C."/>
            <person name="Cabau C."/>
            <person name="Klopp C."/>
            <person name="Donnadieu C."/>
            <person name="Jouanno E."/>
            <person name="Lampietro C."/>
            <person name="Louis A."/>
            <person name="Herpin A."/>
            <person name="Echchiki A."/>
            <person name="Berthelot C."/>
            <person name="Parey E."/>
            <person name="Roest-Crollius H."/>
            <person name="Braasch I."/>
            <person name="Postlethwait J."/>
            <person name="Bobe J."/>
            <person name="Montfort J."/>
            <person name="Bouchez O."/>
            <person name="Begum T."/>
            <person name="Mejri S."/>
            <person name="Adams A."/>
            <person name="Chen W.-J."/>
            <person name="Guiguen Y."/>
        </authorList>
    </citation>
    <scope>NUCLEOTIDE SEQUENCE</scope>
    <source>
        <tissue evidence="7">Blood</tissue>
    </source>
</reference>
<keyword evidence="1" id="KW-0547">Nucleotide-binding</keyword>
<evidence type="ECO:0000256" key="5">
    <source>
        <dbReference type="SAM" id="MobiDB-lite"/>
    </source>
</evidence>
<evidence type="ECO:0000313" key="7">
    <source>
        <dbReference type="EMBL" id="KAI1887374.1"/>
    </source>
</evidence>
<organism evidence="7 8">
    <name type="scientific">Albula goreensis</name>
    <dbReference type="NCBI Taxonomy" id="1534307"/>
    <lineage>
        <taxon>Eukaryota</taxon>
        <taxon>Metazoa</taxon>
        <taxon>Chordata</taxon>
        <taxon>Craniata</taxon>
        <taxon>Vertebrata</taxon>
        <taxon>Euteleostomi</taxon>
        <taxon>Actinopterygii</taxon>
        <taxon>Neopterygii</taxon>
        <taxon>Teleostei</taxon>
        <taxon>Albuliformes</taxon>
        <taxon>Albulidae</taxon>
        <taxon>Albula</taxon>
    </lineage>
</organism>
<dbReference type="Pfam" id="PF02263">
    <property type="entry name" value="GBP"/>
    <property type="match status" value="1"/>
</dbReference>
<dbReference type="EMBL" id="JAERUA010000018">
    <property type="protein sequence ID" value="KAI1887374.1"/>
    <property type="molecule type" value="Genomic_DNA"/>
</dbReference>
<keyword evidence="3" id="KW-0342">GTP-binding</keyword>
<proteinExistence type="inferred from homology"/>
<dbReference type="PROSITE" id="PS51715">
    <property type="entry name" value="G_GB1_RHD3"/>
    <property type="match status" value="1"/>
</dbReference>
<dbReference type="InterPro" id="IPR027417">
    <property type="entry name" value="P-loop_NTPase"/>
</dbReference>
<dbReference type="AlphaFoldDB" id="A0A8T3CVS2"/>
<name>A0A8T3CVS2_9TELE</name>
<dbReference type="InterPro" id="IPR030386">
    <property type="entry name" value="G_GB1_RHD3_dom"/>
</dbReference>
<feature type="compositionally biased region" description="Basic and acidic residues" evidence="5">
    <location>
        <begin position="386"/>
        <end position="407"/>
    </location>
</feature>
<dbReference type="GO" id="GO:0005525">
    <property type="term" value="F:GTP binding"/>
    <property type="evidence" value="ECO:0007669"/>
    <property type="project" value="UniProtKB-KW"/>
</dbReference>